<keyword evidence="1" id="KW-1133">Transmembrane helix</keyword>
<name>A0A229NTS4_9BACL</name>
<organism evidence="2 3">
    <name type="scientific">Paenibacillus herberti</name>
    <dbReference type="NCBI Taxonomy" id="1619309"/>
    <lineage>
        <taxon>Bacteria</taxon>
        <taxon>Bacillati</taxon>
        <taxon>Bacillota</taxon>
        <taxon>Bacilli</taxon>
        <taxon>Bacillales</taxon>
        <taxon>Paenibacillaceae</taxon>
        <taxon>Paenibacillus</taxon>
    </lineage>
</organism>
<keyword evidence="3" id="KW-1185">Reference proteome</keyword>
<dbReference type="Pfam" id="PF13787">
    <property type="entry name" value="HXXEE"/>
    <property type="match status" value="1"/>
</dbReference>
<feature type="transmembrane region" description="Helical" evidence="1">
    <location>
        <begin position="136"/>
        <end position="157"/>
    </location>
</feature>
<accession>A0A229NTS4</accession>
<sequence>MISILARNQNWAKATPWLGLITTFLLFTFFQPSQALFWALINIPLYLFHQTEEHYLPGGFKDYMNQVFYKLPLGEERLTDEKVFWINILFVWLAFSIFGLLNIVSLGFGLLIIIFSIMNCASHIVDAFRRRCWNPGLVMASLQILISFYAAYFVTFHGLSHPIAWWIGTILFSVLIHAVLFRFVMGGKAK</sequence>
<proteinExistence type="predicted"/>
<dbReference type="InterPro" id="IPR025671">
    <property type="entry name" value="HXXEE"/>
</dbReference>
<feature type="transmembrane region" description="Helical" evidence="1">
    <location>
        <begin position="84"/>
        <end position="115"/>
    </location>
</feature>
<dbReference type="AlphaFoldDB" id="A0A229NTS4"/>
<comment type="caution">
    <text evidence="2">The sequence shown here is derived from an EMBL/GenBank/DDBJ whole genome shotgun (WGS) entry which is preliminary data.</text>
</comment>
<dbReference type="OrthoDB" id="2591569at2"/>
<dbReference type="Proteomes" id="UP000215145">
    <property type="component" value="Unassembled WGS sequence"/>
</dbReference>
<protein>
    <submittedName>
        <fullName evidence="2">HXXEE domain-containing protein</fullName>
    </submittedName>
</protein>
<evidence type="ECO:0000313" key="3">
    <source>
        <dbReference type="Proteomes" id="UP000215145"/>
    </source>
</evidence>
<reference evidence="2 3" key="1">
    <citation type="submission" date="2017-07" db="EMBL/GenBank/DDBJ databases">
        <title>Paenibacillus herberti R33 genome sequencing and assembly.</title>
        <authorList>
            <person name="Su W."/>
        </authorList>
    </citation>
    <scope>NUCLEOTIDE SEQUENCE [LARGE SCALE GENOMIC DNA]</scope>
    <source>
        <strain evidence="2 3">R33</strain>
    </source>
</reference>
<feature type="transmembrane region" description="Helical" evidence="1">
    <location>
        <begin position="163"/>
        <end position="184"/>
    </location>
</feature>
<keyword evidence="1" id="KW-0812">Transmembrane</keyword>
<evidence type="ECO:0000313" key="2">
    <source>
        <dbReference type="EMBL" id="OXM13311.1"/>
    </source>
</evidence>
<evidence type="ECO:0000256" key="1">
    <source>
        <dbReference type="SAM" id="Phobius"/>
    </source>
</evidence>
<keyword evidence="1" id="KW-0472">Membrane</keyword>
<dbReference type="EMBL" id="NMUQ01000003">
    <property type="protein sequence ID" value="OXM13311.1"/>
    <property type="molecule type" value="Genomic_DNA"/>
</dbReference>
<gene>
    <name evidence="2" type="ORF">CGZ75_19770</name>
</gene>
<dbReference type="RefSeq" id="WP_089526019.1">
    <property type="nucleotide sequence ID" value="NZ_NMUQ01000003.1"/>
</dbReference>